<feature type="domain" description="SHS2" evidence="7">
    <location>
        <begin position="7"/>
        <end position="194"/>
    </location>
</feature>
<evidence type="ECO:0000256" key="2">
    <source>
        <dbReference type="ARBA" id="ARBA00022618"/>
    </source>
</evidence>
<dbReference type="GO" id="GO:0051301">
    <property type="term" value="P:cell division"/>
    <property type="evidence" value="ECO:0000318"/>
    <property type="project" value="GO_Central"/>
</dbReference>
<evidence type="ECO:0000256" key="6">
    <source>
        <dbReference type="SAM" id="MobiDB-lite"/>
    </source>
</evidence>
<dbReference type="EnsemblBacteria" id="AAF10210">
    <property type="protein sequence ID" value="AAF10210"/>
    <property type="gene ID" value="DR_0630"/>
</dbReference>
<keyword evidence="4 5" id="KW-0131">Cell cycle</keyword>
<dbReference type="InterPro" id="IPR050696">
    <property type="entry name" value="FtsA/MreB"/>
</dbReference>
<protein>
    <recommendedName>
        <fullName evidence="5">Cell division protein FtsA</fullName>
    </recommendedName>
</protein>
<comment type="subunit">
    <text evidence="5">Self-interacts. Interacts with FtsZ.</text>
</comment>
<dbReference type="GO" id="GO:0032153">
    <property type="term" value="C:cell division site"/>
    <property type="evidence" value="ECO:0000318"/>
    <property type="project" value="GO_Central"/>
</dbReference>
<dbReference type="CDD" id="cd24048">
    <property type="entry name" value="ASKHA_NBD_FtsA"/>
    <property type="match status" value="1"/>
</dbReference>
<dbReference type="SMART" id="SM00842">
    <property type="entry name" value="FtsA"/>
    <property type="match status" value="1"/>
</dbReference>
<dbReference type="SUPFAM" id="SSF53067">
    <property type="entry name" value="Actin-like ATPase domain"/>
    <property type="match status" value="2"/>
</dbReference>
<evidence type="ECO:0000256" key="4">
    <source>
        <dbReference type="ARBA" id="ARBA00023306"/>
    </source>
</evidence>
<dbReference type="InParanoid" id="Q9RWN6"/>
<dbReference type="GO" id="GO:0043093">
    <property type="term" value="P:FtsZ-dependent cytokinesis"/>
    <property type="evidence" value="ECO:0007669"/>
    <property type="project" value="UniProtKB-UniRule"/>
</dbReference>
<comment type="subcellular location">
    <subcellularLocation>
        <location evidence="5">Cell membrane</location>
        <topology evidence="5">Peripheral membrane protein</topology>
        <orientation evidence="5">Cytoplasmic side</orientation>
    </subcellularLocation>
    <text evidence="5">Localizes to the Z ring in an FtsZ-dependent manner. Targeted to the membrane through a conserved C-terminal amphipathic helix.</text>
</comment>
<dbReference type="RefSeq" id="WP_010887275.1">
    <property type="nucleotide sequence ID" value="NC_001263.1"/>
</dbReference>
<dbReference type="InterPro" id="IPR020823">
    <property type="entry name" value="Cell_div_FtsA"/>
</dbReference>
<dbReference type="Gene3D" id="3.30.1490.110">
    <property type="match status" value="1"/>
</dbReference>
<dbReference type="NCBIfam" id="TIGR01174">
    <property type="entry name" value="ftsA"/>
    <property type="match status" value="1"/>
</dbReference>
<evidence type="ECO:0000256" key="1">
    <source>
        <dbReference type="ARBA" id="ARBA00022475"/>
    </source>
</evidence>
<feature type="compositionally biased region" description="Low complexity" evidence="6">
    <location>
        <begin position="407"/>
        <end position="418"/>
    </location>
</feature>
<feature type="region of interest" description="Disordered" evidence="6">
    <location>
        <begin position="385"/>
        <end position="473"/>
    </location>
</feature>
<dbReference type="PANTHER" id="PTHR32432:SF4">
    <property type="entry name" value="CELL DIVISION PROTEIN FTSA"/>
    <property type="match status" value="1"/>
</dbReference>
<keyword evidence="3 5" id="KW-0472">Membrane</keyword>
<evidence type="ECO:0000256" key="5">
    <source>
        <dbReference type="HAMAP-Rule" id="MF_02033"/>
    </source>
</evidence>
<dbReference type="KEGG" id="dra:DR_0630"/>
<keyword evidence="1 5" id="KW-1003">Cell membrane</keyword>
<dbReference type="EMBL" id="AE000513">
    <property type="protein sequence ID" value="AAF10210.1"/>
    <property type="molecule type" value="Genomic_DNA"/>
</dbReference>
<dbReference type="HAMAP" id="MF_02033">
    <property type="entry name" value="FtsA"/>
    <property type="match status" value="1"/>
</dbReference>
<dbReference type="STRING" id="243230.DR_0630"/>
<proteinExistence type="inferred from homology"/>
<organism evidence="8 9">
    <name type="scientific">Deinococcus radiodurans (strain ATCC 13939 / DSM 20539 / JCM 16871 / CCUG 27074 / LMG 4051 / NBRC 15346 / NCIMB 9279 / VKM B-1422 / R1)</name>
    <dbReference type="NCBI Taxonomy" id="243230"/>
    <lineage>
        <taxon>Bacteria</taxon>
        <taxon>Thermotogati</taxon>
        <taxon>Deinococcota</taxon>
        <taxon>Deinococci</taxon>
        <taxon>Deinococcales</taxon>
        <taxon>Deinococcaceae</taxon>
        <taxon>Deinococcus</taxon>
    </lineage>
</organism>
<dbReference type="InterPro" id="IPR043129">
    <property type="entry name" value="ATPase_NBD"/>
</dbReference>
<dbReference type="Pfam" id="PF14450">
    <property type="entry name" value="FtsA"/>
    <property type="match status" value="1"/>
</dbReference>
<dbReference type="eggNOG" id="COG0849">
    <property type="taxonomic scope" value="Bacteria"/>
</dbReference>
<evidence type="ECO:0000256" key="3">
    <source>
        <dbReference type="ARBA" id="ARBA00023136"/>
    </source>
</evidence>
<dbReference type="Pfam" id="PF02491">
    <property type="entry name" value="SHS2_FTSA"/>
    <property type="match status" value="1"/>
</dbReference>
<dbReference type="OrthoDB" id="9768127at2"/>
<dbReference type="GeneID" id="69516876"/>
<keyword evidence="9" id="KW-1185">Reference proteome</keyword>
<dbReference type="PATRIC" id="fig|243230.17.peg.809"/>
<dbReference type="HOGENOM" id="CLU_037850_3_2_0"/>
<dbReference type="GO" id="GO:0009898">
    <property type="term" value="C:cytoplasmic side of plasma membrane"/>
    <property type="evidence" value="ECO:0000318"/>
    <property type="project" value="GO_Central"/>
</dbReference>
<evidence type="ECO:0000259" key="7">
    <source>
        <dbReference type="SMART" id="SM00842"/>
    </source>
</evidence>
<dbReference type="AlphaFoldDB" id="Q9RWN6"/>
<evidence type="ECO:0000313" key="8">
    <source>
        <dbReference type="EMBL" id="AAF10210.1"/>
    </source>
</evidence>
<reference evidence="8 9" key="1">
    <citation type="journal article" date="1999" name="Science">
        <title>Genome sequence of the radioresistant bacterium Deinococcus radiodurans R1.</title>
        <authorList>
            <person name="White O."/>
            <person name="Eisen J.A."/>
            <person name="Heidelberg J.F."/>
            <person name="Hickey E.K."/>
            <person name="Peterson J.D."/>
            <person name="Dodson R.J."/>
            <person name="Haft D.H."/>
            <person name="Gwinn M.L."/>
            <person name="Nelson W.C."/>
            <person name="Richardson D.L."/>
            <person name="Moffat K.S."/>
            <person name="Qin H."/>
            <person name="Jiang L."/>
            <person name="Pamphile W."/>
            <person name="Crosby M."/>
            <person name="Shen M."/>
            <person name="Vamathevan J.J."/>
            <person name="Lam P."/>
            <person name="McDonald L."/>
            <person name="Utterback T."/>
            <person name="Zalewski C."/>
            <person name="Makarova K.S."/>
            <person name="Aravind L."/>
            <person name="Daly M.J."/>
            <person name="Minton K.W."/>
            <person name="Fleischmann R.D."/>
            <person name="Ketchum K.A."/>
            <person name="Nelson K.E."/>
            <person name="Salzberg S."/>
            <person name="Smith H.O."/>
            <person name="Venter J.C."/>
            <person name="Fraser C.M."/>
        </authorList>
    </citation>
    <scope>NUCLEOTIDE SEQUENCE [LARGE SCALE GENOMIC DNA]</scope>
    <source>
        <strain evidence="9">ATCC 13939 / DSM 20539 / JCM 16871 / LMG 4051 / NBRC 15346 / NCIMB 9279 / R1 / VKM B-1422</strain>
    </source>
</reference>
<name>Q9RWN6_DEIRA</name>
<dbReference type="Gene3D" id="3.30.420.40">
    <property type="match status" value="2"/>
</dbReference>
<dbReference type="FunCoup" id="Q9RWN6">
    <property type="interactions" value="187"/>
</dbReference>
<evidence type="ECO:0000313" key="9">
    <source>
        <dbReference type="Proteomes" id="UP000002524"/>
    </source>
</evidence>
<feature type="compositionally biased region" description="Low complexity" evidence="6">
    <location>
        <begin position="430"/>
        <end position="452"/>
    </location>
</feature>
<comment type="similarity">
    <text evidence="5">Belongs to the FtsA/MreB family.</text>
</comment>
<dbReference type="PANTHER" id="PTHR32432">
    <property type="entry name" value="CELL DIVISION PROTEIN FTSA-RELATED"/>
    <property type="match status" value="1"/>
</dbReference>
<gene>
    <name evidence="5" type="primary">ftsA</name>
    <name evidence="8" type="ordered locus">DR_0630</name>
</gene>
<dbReference type="InterPro" id="IPR003494">
    <property type="entry name" value="SHS2_FtsA"/>
</dbReference>
<sequence length="517" mass="54220">MRENSIIVGLDIGTTKITTVIGEVAPDGTIDIIGEGSVPSEGMKRGSVINLERATQAIKQSLHAAERVSGVRAWNVFVSVGGNHTKAMTSHGLAAIRRQQEISPPDVERAIENARAVPLDPSLEILHTIPQEYVVDGQEGIKNPVGMHGVRLEVDVHIVAGSAGPLLNLRRCVQEAGLQIEGFVLHSLASGLATLDHSEQNQTTVVVDMGGGTTDIGVFKRGNLAHSASIPIGGDHVTADLAQILKIPMEEAEKVKRHYGAAIPELADQELTLEITTASGATHAISAYELSRVIRPRVSEIYGLIRDEIDQALGPVELVAQSVVLTGGGAQLPGAVDLARERFRLPTRLGRPRGIHGLSDIVGDPAHACSVGMVLYGITQDGRVPSGLDDGGDPAGYTEYAGRHDQGYPQGGYPAPGYLTAPTGGTHVAPQGTPGSYPGPGYVVSGGQSQGQPYPPMPNTGSHSAGVPSMSGPVIGGQVVGVDPHAQVLVDGQPQRPPSGPKVSLMDRVRSLFRDWF</sequence>
<comment type="function">
    <text evidence="5">Cell division protein that is involved in the assembly of the Z ring. May serve as a membrane anchor for the Z ring.</text>
</comment>
<dbReference type="PaxDb" id="243230-DR_0630"/>
<dbReference type="Proteomes" id="UP000002524">
    <property type="component" value="Chromosome 1"/>
</dbReference>
<accession>Q9RWN6</accession>
<keyword evidence="2 5" id="KW-0132">Cell division</keyword>
<dbReference type="PIR" id="D75494">
    <property type="entry name" value="D75494"/>
</dbReference>